<dbReference type="Proteomes" id="UP000053392">
    <property type="component" value="Unassembled WGS sequence"/>
</dbReference>
<sequence>MSTLLRLALDALAGVATGEGWEERVGGGVLVSMAEKWGKNKSWATTESTSLPAAGVFDVPVPSKPVKPHDWTYSTCYAGSVAGPSVSTFLVTTITRQDPVLDQILYYEDVPLYEDELHDNGESILNARIRVMPHSFFILARLFVRVDNVLFRIYDVRIYHAFGSEEVMREVSGMEAGYDTVKQVCLSYAVLGQKLKRCLVP</sequence>
<protein>
    <recommendedName>
        <fullName evidence="5">TIP41-like protein</fullName>
    </recommendedName>
</protein>
<dbReference type="HOGENOM" id="CLU_1360340_0_0_1"/>
<dbReference type="Pfam" id="PF04176">
    <property type="entry name" value="TIP41"/>
    <property type="match status" value="1"/>
</dbReference>
<dbReference type="InterPro" id="IPR007303">
    <property type="entry name" value="TIP41-like"/>
</dbReference>
<organism evidence="3 4">
    <name type="scientific">Cryptococcus deuterogattii Ram5</name>
    <dbReference type="NCBI Taxonomy" id="1296110"/>
    <lineage>
        <taxon>Eukaryota</taxon>
        <taxon>Fungi</taxon>
        <taxon>Dikarya</taxon>
        <taxon>Basidiomycota</taxon>
        <taxon>Agaricomycotina</taxon>
        <taxon>Tremellomycetes</taxon>
        <taxon>Tremellales</taxon>
        <taxon>Cryptococcaceae</taxon>
        <taxon>Cryptococcus</taxon>
        <taxon>Cryptococcus gattii species complex</taxon>
    </lineage>
</organism>
<feature type="signal peptide" evidence="2">
    <location>
        <begin position="1"/>
        <end position="18"/>
    </location>
</feature>
<dbReference type="GO" id="GO:0005829">
    <property type="term" value="C:cytosol"/>
    <property type="evidence" value="ECO:0007669"/>
    <property type="project" value="TreeGrafter"/>
</dbReference>
<dbReference type="AlphaFoldDB" id="A0A0D0T5F0"/>
<evidence type="ECO:0000313" key="4">
    <source>
        <dbReference type="Proteomes" id="UP000053392"/>
    </source>
</evidence>
<dbReference type="PANTHER" id="PTHR21021:SF16">
    <property type="entry name" value="TIP41-LIKE PROTEIN"/>
    <property type="match status" value="1"/>
</dbReference>
<reference evidence="3 4" key="1">
    <citation type="submission" date="2015-01" db="EMBL/GenBank/DDBJ databases">
        <title>The Genome Sequence of Cryptococcus gattii Ram5.</title>
        <authorList>
            <consortium name="The Broad Institute Genomics Platform"/>
            <person name="Cuomo C."/>
            <person name="Litvintseva A."/>
            <person name="Chen Y."/>
            <person name="Heitman J."/>
            <person name="Sun S."/>
            <person name="Springer D."/>
            <person name="Dromer F."/>
            <person name="Young S."/>
            <person name="Zeng Q."/>
            <person name="Gargeya S."/>
            <person name="Abouelleil A."/>
            <person name="Alvarado L."/>
            <person name="Chapman S.B."/>
            <person name="Gainer-Dewar J."/>
            <person name="Goldberg J."/>
            <person name="Griggs A."/>
            <person name="Gujja S."/>
            <person name="Hansen M."/>
            <person name="Howarth C."/>
            <person name="Imamovic A."/>
            <person name="Larimer J."/>
            <person name="Murphy C."/>
            <person name="Naylor J."/>
            <person name="Pearson M."/>
            <person name="Priest M."/>
            <person name="Roberts A."/>
            <person name="Saif S."/>
            <person name="Shea T."/>
            <person name="Sykes S."/>
            <person name="Wortman J."/>
            <person name="Nusbaum C."/>
            <person name="Birren B."/>
        </authorList>
    </citation>
    <scope>NUCLEOTIDE SEQUENCE [LARGE SCALE GENOMIC DNA]</scope>
    <source>
        <strain evidence="3 4">Ram5</strain>
    </source>
</reference>
<proteinExistence type="inferred from homology"/>
<gene>
    <name evidence="3" type="ORF">I313_03068</name>
</gene>
<dbReference type="OrthoDB" id="10253878at2759"/>
<name>A0A0D0T5F0_9TREE</name>
<keyword evidence="2" id="KW-0732">Signal</keyword>
<evidence type="ECO:0000313" key="3">
    <source>
        <dbReference type="EMBL" id="KIR41117.1"/>
    </source>
</evidence>
<evidence type="ECO:0000256" key="2">
    <source>
        <dbReference type="SAM" id="SignalP"/>
    </source>
</evidence>
<evidence type="ECO:0008006" key="5">
    <source>
        <dbReference type="Google" id="ProtNLM"/>
    </source>
</evidence>
<dbReference type="EMBL" id="KN847901">
    <property type="protein sequence ID" value="KIR41117.1"/>
    <property type="molecule type" value="Genomic_DNA"/>
</dbReference>
<comment type="similarity">
    <text evidence="1">Belongs to the TIP41 family.</text>
</comment>
<feature type="chain" id="PRO_5002221520" description="TIP41-like protein" evidence="2">
    <location>
        <begin position="19"/>
        <end position="201"/>
    </location>
</feature>
<evidence type="ECO:0000256" key="1">
    <source>
        <dbReference type="ARBA" id="ARBA00006658"/>
    </source>
</evidence>
<dbReference type="PANTHER" id="PTHR21021">
    <property type="entry name" value="GAF/PUTATIVE CYTOSKELETAL PROTEIN"/>
    <property type="match status" value="1"/>
</dbReference>
<dbReference type="InterPro" id="IPR051330">
    <property type="entry name" value="Phosphatase_reg/MetRdx"/>
</dbReference>
<accession>A0A0D0T5F0</accession>
<dbReference type="GO" id="GO:0031929">
    <property type="term" value="P:TOR signaling"/>
    <property type="evidence" value="ECO:0007669"/>
    <property type="project" value="TreeGrafter"/>
</dbReference>
<keyword evidence="4" id="KW-1185">Reference proteome</keyword>